<name>A0AAW0ERB3_9TRYP</name>
<feature type="region of interest" description="Disordered" evidence="1">
    <location>
        <begin position="42"/>
        <end position="62"/>
    </location>
</feature>
<reference evidence="2 3" key="1">
    <citation type="journal article" date="2021" name="MBio">
        <title>A New Model Trypanosomatid, Novymonas esmeraldas: Genomic Perception of Its 'Candidatus Pandoraea novymonadis' Endosymbiont.</title>
        <authorList>
            <person name="Zakharova A."/>
            <person name="Saura A."/>
            <person name="Butenko A."/>
            <person name="Podesvova L."/>
            <person name="Warmusova S."/>
            <person name="Kostygov A.Y."/>
            <person name="Nenarokova A."/>
            <person name="Lukes J."/>
            <person name="Opperdoes F.R."/>
            <person name="Yurchenko V."/>
        </authorList>
    </citation>
    <scope>NUCLEOTIDE SEQUENCE [LARGE SCALE GENOMIC DNA]</scope>
    <source>
        <strain evidence="2 3">E262AT.01</strain>
    </source>
</reference>
<evidence type="ECO:0000313" key="2">
    <source>
        <dbReference type="EMBL" id="KAK7196568.1"/>
    </source>
</evidence>
<organism evidence="2 3">
    <name type="scientific">Novymonas esmeraldas</name>
    <dbReference type="NCBI Taxonomy" id="1808958"/>
    <lineage>
        <taxon>Eukaryota</taxon>
        <taxon>Discoba</taxon>
        <taxon>Euglenozoa</taxon>
        <taxon>Kinetoplastea</taxon>
        <taxon>Metakinetoplastina</taxon>
        <taxon>Trypanosomatida</taxon>
        <taxon>Trypanosomatidae</taxon>
        <taxon>Novymonas</taxon>
    </lineage>
</organism>
<protein>
    <submittedName>
        <fullName evidence="2">Uncharacterized protein</fullName>
    </submittedName>
</protein>
<dbReference type="EMBL" id="JAECZO010000079">
    <property type="protein sequence ID" value="KAK7196568.1"/>
    <property type="molecule type" value="Genomic_DNA"/>
</dbReference>
<proteinExistence type="predicted"/>
<evidence type="ECO:0000313" key="3">
    <source>
        <dbReference type="Proteomes" id="UP001430356"/>
    </source>
</evidence>
<dbReference type="Proteomes" id="UP001430356">
    <property type="component" value="Unassembled WGS sequence"/>
</dbReference>
<dbReference type="AlphaFoldDB" id="A0AAW0ERB3"/>
<keyword evidence="3" id="KW-1185">Reference proteome</keyword>
<accession>A0AAW0ERB3</accession>
<sequence length="188" mass="19937">MTFSMHPYAMGDDDLDDYTDIPLKLHSVFDFLDGTAAAASADGGITERQHVSSNVSDEESDADVLTRRSVRLTALDMATAHRGSRECYCLDNAHCMCGQFLLPPLLTRRPTVALSQLTFGLATSGPEAAVATTAARRTDTVSHTAEDPVHIPISLSPVRLAAPVPVMSLAMLATTAAATSTKKAGCRC</sequence>
<comment type="caution">
    <text evidence="2">The sequence shown here is derived from an EMBL/GenBank/DDBJ whole genome shotgun (WGS) entry which is preliminary data.</text>
</comment>
<gene>
    <name evidence="2" type="ORF">NESM_000595000</name>
</gene>
<evidence type="ECO:0000256" key="1">
    <source>
        <dbReference type="SAM" id="MobiDB-lite"/>
    </source>
</evidence>